<dbReference type="PROSITE" id="PS00108">
    <property type="entry name" value="PROTEIN_KINASE_ST"/>
    <property type="match status" value="1"/>
</dbReference>
<accession>A0A6U5C232</accession>
<dbReference type="InterPro" id="IPR002048">
    <property type="entry name" value="EF_hand_dom"/>
</dbReference>
<reference evidence="12" key="1">
    <citation type="submission" date="2021-01" db="EMBL/GenBank/DDBJ databases">
        <authorList>
            <person name="Corre E."/>
            <person name="Pelletier E."/>
            <person name="Niang G."/>
            <person name="Scheremetjew M."/>
            <person name="Finn R."/>
            <person name="Kale V."/>
            <person name="Holt S."/>
            <person name="Cochrane G."/>
            <person name="Meng A."/>
            <person name="Brown T."/>
            <person name="Cohen L."/>
        </authorList>
    </citation>
    <scope>NUCLEOTIDE SEQUENCE</scope>
    <source>
        <strain evidence="11">CCMP441</strain>
        <strain evidence="12">CCMP644</strain>
    </source>
</reference>
<dbReference type="GO" id="GO:0004674">
    <property type="term" value="F:protein serine/threonine kinase activity"/>
    <property type="evidence" value="ECO:0007669"/>
    <property type="project" value="UniProtKB-KW"/>
</dbReference>
<dbReference type="PANTHER" id="PTHR24349">
    <property type="entry name" value="SERINE/THREONINE-PROTEIN KINASE"/>
    <property type="match status" value="1"/>
</dbReference>
<evidence type="ECO:0000256" key="8">
    <source>
        <dbReference type="RuleBase" id="RU000304"/>
    </source>
</evidence>
<dbReference type="PROSITE" id="PS50011">
    <property type="entry name" value="PROTEIN_KINASE_DOM"/>
    <property type="match status" value="1"/>
</dbReference>
<gene>
    <name evidence="12" type="ORF">HAND00432_LOCUS33002</name>
    <name evidence="11" type="ORF">HAND1043_LOCUS14795</name>
</gene>
<dbReference type="EMBL" id="HBFX01054821">
    <property type="protein sequence ID" value="CAD8981992.1"/>
    <property type="molecule type" value="Transcribed_RNA"/>
</dbReference>
<dbReference type="FunFam" id="1.10.238.10:FF:000001">
    <property type="entry name" value="Calmodulin 1"/>
    <property type="match status" value="1"/>
</dbReference>
<dbReference type="FunFam" id="3.30.200.20:FF:000315">
    <property type="entry name" value="Calcium-dependent protein kinase 3"/>
    <property type="match status" value="1"/>
</dbReference>
<keyword evidence="5" id="KW-0106">Calcium</keyword>
<sequence>MFSFLASGIKKHYDIGDTLGKGSFAVVKVGVPKDGTPNVAIKIIDKKDAQFDKESLEQEIAIMKKVDHPNCIKLHEVFDEKQKMYMVLDLVTGGELFDRIIARGHYSEKDAAMLINDTLIAIGYLHSLGIVHRDLKPENVLYANERDDSPVKVADFGLGALLELDPTEASALQTVCGTPSYVAPEVIMRKGYGKECDVWSSGIILYILLCGFPPFDQEAHQSVLFDRIKRGKYDFPEPYWTNISSEAKNLVSAMMCVDTTKRITPSQCLSHPWLKKFEEGSISDSQMPHMQEQLKKWNSARKFKGAISTLSALQRMVSGKALTVPTPEQAREVLQAVKADPERLSELEESFNLLDRDKSGKISTVNLNDAIGSLGHKRTEDEIRNMIQRFDVHKTGDITFDEFCIVMGPRINEKVSVASEREMKATFQAFDFLKTGAITHMELKEVLRRLGSDASDDDVAHMVQIADLNSDGVIDFEEFKVLLGKNFNPAAK</sequence>
<keyword evidence="2" id="KW-0808">Transferase</keyword>
<feature type="domain" description="EF-hand" evidence="10">
    <location>
        <begin position="342"/>
        <end position="377"/>
    </location>
</feature>
<dbReference type="InterPro" id="IPR011009">
    <property type="entry name" value="Kinase-like_dom_sf"/>
</dbReference>
<evidence type="ECO:0000256" key="2">
    <source>
        <dbReference type="ARBA" id="ARBA00022679"/>
    </source>
</evidence>
<dbReference type="Pfam" id="PF00069">
    <property type="entry name" value="Pkinase"/>
    <property type="match status" value="1"/>
</dbReference>
<dbReference type="PROSITE" id="PS00018">
    <property type="entry name" value="EF_HAND_1"/>
    <property type="match status" value="1"/>
</dbReference>
<dbReference type="GO" id="GO:0005509">
    <property type="term" value="F:calcium ion binding"/>
    <property type="evidence" value="ECO:0007669"/>
    <property type="project" value="InterPro"/>
</dbReference>
<proteinExistence type="inferred from homology"/>
<evidence type="ECO:0000256" key="5">
    <source>
        <dbReference type="ARBA" id="ARBA00022837"/>
    </source>
</evidence>
<keyword evidence="1 8" id="KW-0723">Serine/threonine-protein kinase</keyword>
<dbReference type="InterPro" id="IPR018247">
    <property type="entry name" value="EF_Hand_1_Ca_BS"/>
</dbReference>
<dbReference type="SUPFAM" id="SSF47473">
    <property type="entry name" value="EF-hand"/>
    <property type="match status" value="1"/>
</dbReference>
<evidence type="ECO:0000256" key="3">
    <source>
        <dbReference type="ARBA" id="ARBA00022741"/>
    </source>
</evidence>
<dbReference type="SMART" id="SM00220">
    <property type="entry name" value="S_TKc"/>
    <property type="match status" value="1"/>
</dbReference>
<comment type="similarity">
    <text evidence="8">Belongs to the protein kinase superfamily.</text>
</comment>
<dbReference type="CDD" id="cd00051">
    <property type="entry name" value="EFh"/>
    <property type="match status" value="1"/>
</dbReference>
<dbReference type="Gene3D" id="1.10.238.10">
    <property type="entry name" value="EF-hand"/>
    <property type="match status" value="2"/>
</dbReference>
<evidence type="ECO:0000256" key="1">
    <source>
        <dbReference type="ARBA" id="ARBA00022527"/>
    </source>
</evidence>
<evidence type="ECO:0000259" key="10">
    <source>
        <dbReference type="PROSITE" id="PS50222"/>
    </source>
</evidence>
<dbReference type="PROSITE" id="PS00107">
    <property type="entry name" value="PROTEIN_KINASE_ATP"/>
    <property type="match status" value="1"/>
</dbReference>
<dbReference type="InterPro" id="IPR011992">
    <property type="entry name" value="EF-hand-dom_pair"/>
</dbReference>
<evidence type="ECO:0000256" key="6">
    <source>
        <dbReference type="ARBA" id="ARBA00022840"/>
    </source>
</evidence>
<evidence type="ECO:0000256" key="4">
    <source>
        <dbReference type="ARBA" id="ARBA00022777"/>
    </source>
</evidence>
<name>A0A6U5C232_HEMAN</name>
<dbReference type="AlphaFoldDB" id="A0A6U5C232"/>
<dbReference type="FunFam" id="1.10.510.10:FF:000571">
    <property type="entry name" value="Maternal embryonic leucine zipper kinase"/>
    <property type="match status" value="1"/>
</dbReference>
<dbReference type="Pfam" id="PF13499">
    <property type="entry name" value="EF-hand_7"/>
    <property type="match status" value="2"/>
</dbReference>
<evidence type="ECO:0000256" key="7">
    <source>
        <dbReference type="PROSITE-ProRule" id="PRU10141"/>
    </source>
</evidence>
<evidence type="ECO:0000259" key="9">
    <source>
        <dbReference type="PROSITE" id="PS50011"/>
    </source>
</evidence>
<protein>
    <recommendedName>
        <fullName evidence="13">Calmodulin</fullName>
    </recommendedName>
</protein>
<feature type="domain" description="EF-hand" evidence="10">
    <location>
        <begin position="454"/>
        <end position="489"/>
    </location>
</feature>
<dbReference type="InterPro" id="IPR000719">
    <property type="entry name" value="Prot_kinase_dom"/>
</dbReference>
<evidence type="ECO:0000313" key="11">
    <source>
        <dbReference type="EMBL" id="CAD8748298.1"/>
    </source>
</evidence>
<keyword evidence="4" id="KW-0418">Kinase</keyword>
<evidence type="ECO:0008006" key="13">
    <source>
        <dbReference type="Google" id="ProtNLM"/>
    </source>
</evidence>
<dbReference type="EMBL" id="HBFK01023959">
    <property type="protein sequence ID" value="CAD8748298.1"/>
    <property type="molecule type" value="Transcribed_RNA"/>
</dbReference>
<dbReference type="InterPro" id="IPR017441">
    <property type="entry name" value="Protein_kinase_ATP_BS"/>
</dbReference>
<feature type="domain" description="EF-hand" evidence="10">
    <location>
        <begin position="378"/>
        <end position="413"/>
    </location>
</feature>
<dbReference type="PROSITE" id="PS50222">
    <property type="entry name" value="EF_HAND_2"/>
    <property type="match status" value="4"/>
</dbReference>
<dbReference type="InterPro" id="IPR008271">
    <property type="entry name" value="Ser/Thr_kinase_AS"/>
</dbReference>
<organism evidence="12">
    <name type="scientific">Hemiselmis andersenii</name>
    <name type="common">Cryptophyte alga</name>
    <dbReference type="NCBI Taxonomy" id="464988"/>
    <lineage>
        <taxon>Eukaryota</taxon>
        <taxon>Cryptophyceae</taxon>
        <taxon>Cryptomonadales</taxon>
        <taxon>Hemiselmidaceae</taxon>
        <taxon>Hemiselmis</taxon>
    </lineage>
</organism>
<dbReference type="Gene3D" id="3.30.200.20">
    <property type="entry name" value="Phosphorylase Kinase, domain 1"/>
    <property type="match status" value="1"/>
</dbReference>
<keyword evidence="3 7" id="KW-0547">Nucleotide-binding</keyword>
<dbReference type="CDD" id="cd05117">
    <property type="entry name" value="STKc_CAMK"/>
    <property type="match status" value="1"/>
</dbReference>
<feature type="domain" description="Protein kinase" evidence="9">
    <location>
        <begin position="13"/>
        <end position="274"/>
    </location>
</feature>
<dbReference type="SUPFAM" id="SSF56112">
    <property type="entry name" value="Protein kinase-like (PK-like)"/>
    <property type="match status" value="1"/>
</dbReference>
<feature type="domain" description="EF-hand" evidence="10">
    <location>
        <begin position="418"/>
        <end position="453"/>
    </location>
</feature>
<feature type="binding site" evidence="7">
    <location>
        <position position="42"/>
    </location>
    <ligand>
        <name>ATP</name>
        <dbReference type="ChEBI" id="CHEBI:30616"/>
    </ligand>
</feature>
<dbReference type="GO" id="GO:0005524">
    <property type="term" value="F:ATP binding"/>
    <property type="evidence" value="ECO:0007669"/>
    <property type="project" value="UniProtKB-UniRule"/>
</dbReference>
<dbReference type="SMART" id="SM00054">
    <property type="entry name" value="EFh"/>
    <property type="match status" value="4"/>
</dbReference>
<dbReference type="Gene3D" id="1.10.510.10">
    <property type="entry name" value="Transferase(Phosphotransferase) domain 1"/>
    <property type="match status" value="1"/>
</dbReference>
<dbReference type="InterPro" id="IPR050205">
    <property type="entry name" value="CDPK_Ser/Thr_kinases"/>
</dbReference>
<evidence type="ECO:0000313" key="12">
    <source>
        <dbReference type="EMBL" id="CAD8981992.1"/>
    </source>
</evidence>
<keyword evidence="6 7" id="KW-0067">ATP-binding</keyword>